<proteinExistence type="predicted"/>
<evidence type="ECO:0000313" key="1">
    <source>
        <dbReference type="EMBL" id="RYC80098.1"/>
    </source>
</evidence>
<dbReference type="EMBL" id="MQTW01000437">
    <property type="protein sequence ID" value="RYC80098.1"/>
    <property type="molecule type" value="Genomic_DNA"/>
</dbReference>
<organism evidence="1 2">
    <name type="scientific">Fusarium oxysporum f. sp. narcissi</name>
    <dbReference type="NCBI Taxonomy" id="451672"/>
    <lineage>
        <taxon>Eukaryota</taxon>
        <taxon>Fungi</taxon>
        <taxon>Dikarya</taxon>
        <taxon>Ascomycota</taxon>
        <taxon>Pezizomycotina</taxon>
        <taxon>Sordariomycetes</taxon>
        <taxon>Hypocreomycetidae</taxon>
        <taxon>Hypocreales</taxon>
        <taxon>Nectriaceae</taxon>
        <taxon>Fusarium</taxon>
        <taxon>Fusarium oxysporum species complex</taxon>
    </lineage>
</organism>
<sequence>MKDRISADVRRKFQEMTTRKEVSQVLTDNSTNRHYERIMMALASKNIDLESEREKLATFLHIIEDLQKSIRLAAQESHLSKNILNSLRKKMDSLDAQYGKCQAKLNGSGKAKKYLVNLKSEKWWESEDDPDLDEDDKSAKTSLLDLPFMLVVSKKAACVILISLRPSPAAYLKYSP</sequence>
<reference evidence="1 2" key="1">
    <citation type="submission" date="2016-12" db="EMBL/GenBank/DDBJ databases">
        <title>Draft genome sequence of Fusarium oxysporum causing rot on Narcissus.</title>
        <authorList>
            <person name="Armitage A.D."/>
            <person name="Taylor A."/>
            <person name="Clarkson J.P."/>
            <person name="Harrison R.J."/>
            <person name="Jackson A.C."/>
        </authorList>
    </citation>
    <scope>NUCLEOTIDE SEQUENCE [LARGE SCALE GENOMIC DNA]</scope>
    <source>
        <strain evidence="1 2">N139</strain>
    </source>
</reference>
<dbReference type="AlphaFoldDB" id="A0A4Q2V604"/>
<comment type="caution">
    <text evidence="1">The sequence shown here is derived from an EMBL/GenBank/DDBJ whole genome shotgun (WGS) entry which is preliminary data.</text>
</comment>
<dbReference type="Proteomes" id="UP000290540">
    <property type="component" value="Unassembled WGS sequence"/>
</dbReference>
<protein>
    <submittedName>
        <fullName evidence="1">Uncharacterized protein</fullName>
    </submittedName>
</protein>
<name>A0A4Q2V604_FUSOX</name>
<accession>A0A4Q2V604</accession>
<gene>
    <name evidence="1" type="ORF">BFJ63_vAg17012</name>
</gene>
<evidence type="ECO:0000313" key="2">
    <source>
        <dbReference type="Proteomes" id="UP000290540"/>
    </source>
</evidence>